<proteinExistence type="predicted"/>
<reference evidence="1" key="1">
    <citation type="journal article" date="2020" name="Nature">
        <title>Giant virus diversity and host interactions through global metagenomics.</title>
        <authorList>
            <person name="Schulz F."/>
            <person name="Roux S."/>
            <person name="Paez-Espino D."/>
            <person name="Jungbluth S."/>
            <person name="Walsh D.A."/>
            <person name="Denef V.J."/>
            <person name="McMahon K.D."/>
            <person name="Konstantinidis K.T."/>
            <person name="Eloe-Fadrosh E.A."/>
            <person name="Kyrpides N.C."/>
            <person name="Woyke T."/>
        </authorList>
    </citation>
    <scope>NUCLEOTIDE SEQUENCE</scope>
    <source>
        <strain evidence="1">GVMAG-M-3300027736-24</strain>
    </source>
</reference>
<name>A0A6C0JJG1_9ZZZZ</name>
<evidence type="ECO:0000313" key="1">
    <source>
        <dbReference type="EMBL" id="QHU05503.1"/>
    </source>
</evidence>
<accession>A0A6C0JJG1</accession>
<protein>
    <submittedName>
        <fullName evidence="1">Uncharacterized protein</fullName>
    </submittedName>
</protein>
<sequence length="229" mass="27479">MRVKISAKDNSYNEDPYLRESHNCYSYFLNLKSKQAYDLCKKTYKNNKICRRSQPGYASHYRSLEKPDFNCPNIMKRTLSDNPNIFQVTKDFNCGEDYYKGALVVAPERDYHYYRLNEEKVWSHKPGYKPSTYIDAKQQIITDPEKADRDYGDTLNYKDFCGYMCVPKDPKKKYMKMYNDSNNNSYNNTNYNQPLKRLDKTLKNKVRKIIKNRNRKNKKNTIKNKRFNF</sequence>
<organism evidence="1">
    <name type="scientific">viral metagenome</name>
    <dbReference type="NCBI Taxonomy" id="1070528"/>
    <lineage>
        <taxon>unclassified sequences</taxon>
        <taxon>metagenomes</taxon>
        <taxon>organismal metagenomes</taxon>
    </lineage>
</organism>
<dbReference type="EMBL" id="MN740417">
    <property type="protein sequence ID" value="QHU05503.1"/>
    <property type="molecule type" value="Genomic_DNA"/>
</dbReference>
<dbReference type="AlphaFoldDB" id="A0A6C0JJG1"/>